<keyword evidence="2" id="KW-1185">Reference proteome</keyword>
<comment type="caution">
    <text evidence="1">The sequence shown here is derived from an EMBL/GenBank/DDBJ whole genome shotgun (WGS) entry which is preliminary data.</text>
</comment>
<proteinExistence type="predicted"/>
<protein>
    <submittedName>
        <fullName evidence="1">Uncharacterized protein</fullName>
    </submittedName>
</protein>
<gene>
    <name evidence="1" type="ORF">CJOHNSTONI_LOCUS7977</name>
</gene>
<dbReference type="OrthoDB" id="5842518at2759"/>
<dbReference type="Proteomes" id="UP000746747">
    <property type="component" value="Unassembled WGS sequence"/>
</dbReference>
<reference evidence="1" key="1">
    <citation type="submission" date="2021-09" db="EMBL/GenBank/DDBJ databases">
        <authorList>
            <consortium name="Pathogen Informatics"/>
        </authorList>
    </citation>
    <scope>NUCLEOTIDE SEQUENCE</scope>
</reference>
<accession>A0A8J2MC74</accession>
<dbReference type="AlphaFoldDB" id="A0A8J2MC74"/>
<name>A0A8J2MC74_9BILA</name>
<evidence type="ECO:0000313" key="2">
    <source>
        <dbReference type="Proteomes" id="UP000746747"/>
    </source>
</evidence>
<dbReference type="EMBL" id="CAKAEH010001640">
    <property type="protein sequence ID" value="CAG9538251.1"/>
    <property type="molecule type" value="Genomic_DNA"/>
</dbReference>
<evidence type="ECO:0000313" key="1">
    <source>
        <dbReference type="EMBL" id="CAG9538251.1"/>
    </source>
</evidence>
<sequence>MYAKQNIKPWIEQQVSTVSATRGQHHDPSMDSMYVNICDEIKRNPDEAVKDLELRLYFNPFARITRTRERAAGNGNATTGGHRRRHRNFENGMLPTFVINVSISTVKLIPEFEFFKV</sequence>
<organism evidence="1 2">
    <name type="scientific">Cercopithifilaria johnstoni</name>
    <dbReference type="NCBI Taxonomy" id="2874296"/>
    <lineage>
        <taxon>Eukaryota</taxon>
        <taxon>Metazoa</taxon>
        <taxon>Ecdysozoa</taxon>
        <taxon>Nematoda</taxon>
        <taxon>Chromadorea</taxon>
        <taxon>Rhabditida</taxon>
        <taxon>Spirurina</taxon>
        <taxon>Spiruromorpha</taxon>
        <taxon>Filarioidea</taxon>
        <taxon>Onchocercidae</taxon>
        <taxon>Cercopithifilaria</taxon>
    </lineage>
</organism>